<evidence type="ECO:0000256" key="1">
    <source>
        <dbReference type="SAM" id="MobiDB-lite"/>
    </source>
</evidence>
<feature type="transmembrane region" description="Helical" evidence="2">
    <location>
        <begin position="12"/>
        <end position="31"/>
    </location>
</feature>
<proteinExistence type="predicted"/>
<name>A0ABZ2XLR0_9RHOO</name>
<feature type="region of interest" description="Disordered" evidence="1">
    <location>
        <begin position="154"/>
        <end position="174"/>
    </location>
</feature>
<dbReference type="RefSeq" id="WP_341744822.1">
    <property type="nucleotide sequence ID" value="NZ_CP151407.1"/>
</dbReference>
<protein>
    <recommendedName>
        <fullName evidence="5">HIRAN domain-containing protein</fullName>
    </recommendedName>
</protein>
<evidence type="ECO:0008006" key="5">
    <source>
        <dbReference type="Google" id="ProtNLM"/>
    </source>
</evidence>
<evidence type="ECO:0000256" key="2">
    <source>
        <dbReference type="SAM" id="Phobius"/>
    </source>
</evidence>
<keyword evidence="4" id="KW-1185">Reference proteome</keyword>
<dbReference type="Proteomes" id="UP001479520">
    <property type="component" value="Plasmid unnamed1"/>
</dbReference>
<keyword evidence="2" id="KW-1133">Transmembrane helix</keyword>
<gene>
    <name evidence="3" type="ORF">AADV58_17285</name>
</gene>
<evidence type="ECO:0000313" key="4">
    <source>
        <dbReference type="Proteomes" id="UP001479520"/>
    </source>
</evidence>
<feature type="region of interest" description="Disordered" evidence="1">
    <location>
        <begin position="187"/>
        <end position="222"/>
    </location>
</feature>
<keyword evidence="2" id="KW-0472">Membrane</keyword>
<dbReference type="EMBL" id="CP151407">
    <property type="protein sequence ID" value="WZJ23510.1"/>
    <property type="molecule type" value="Genomic_DNA"/>
</dbReference>
<sequence length="313" mass="34093">MQVRQQDESFGGMVFGAIVFVIVGALAYAWFGMLRLGSLAFGKTTPQAIPAEDVTAGAVARQTAEAEEDLAPLDDSPQYIAARDIARISTKVGILTVRYYAQFELAHGRLKPKTKALQKLHGENIHLDDRKAASIKQAVDLFVQEVEAKFGCGETKSRSRTKSSLNEGADAGMPDFLDIPVDAYANDPPAGYADEPPPPFEEETVSVAPAPDPVVTRKRTKGKKPAVSYRGEILSVGKVPREFNGKTKLNYRVLLHDDALGAENAIWGADLQRAIEEGGFKRGQRVEIACLGETPVMVKGELKNKKLWSIELI</sequence>
<keyword evidence="2" id="KW-0812">Transmembrane</keyword>
<accession>A0ABZ2XLR0</accession>
<reference evidence="3 4" key="1">
    <citation type="submission" date="2024-04" db="EMBL/GenBank/DDBJ databases">
        <title>Dissimilatory iodate-reducing microorganisms contribute to the enrichment of iodine in groundwater.</title>
        <authorList>
            <person name="Jiang Z."/>
        </authorList>
    </citation>
    <scope>NUCLEOTIDE SEQUENCE [LARGE SCALE GENOMIC DNA]</scope>
    <source>
        <strain evidence="3 4">NCP973</strain>
        <plasmid evidence="3 4">unnamed1</plasmid>
    </source>
</reference>
<evidence type="ECO:0000313" key="3">
    <source>
        <dbReference type="EMBL" id="WZJ23510.1"/>
    </source>
</evidence>
<geneLocation type="plasmid" evidence="3 4">
    <name>unnamed1</name>
</geneLocation>
<keyword evidence="3" id="KW-0614">Plasmid</keyword>
<organism evidence="3 4">
    <name type="scientific">Azonexus hydrophilus</name>
    <dbReference type="NCBI Taxonomy" id="418702"/>
    <lineage>
        <taxon>Bacteria</taxon>
        <taxon>Pseudomonadati</taxon>
        <taxon>Pseudomonadota</taxon>
        <taxon>Betaproteobacteria</taxon>
        <taxon>Rhodocyclales</taxon>
        <taxon>Azonexaceae</taxon>
        <taxon>Azonexus</taxon>
    </lineage>
</organism>